<evidence type="ECO:0000259" key="2">
    <source>
        <dbReference type="Pfam" id="PF13538"/>
    </source>
</evidence>
<dbReference type="AlphaFoldDB" id="A0AAU0F9D5"/>
<dbReference type="InterPro" id="IPR010285">
    <property type="entry name" value="DNA_helicase_pif1-like_DEAD"/>
</dbReference>
<protein>
    <submittedName>
        <fullName evidence="4">AAA family ATPase</fullName>
    </submittedName>
</protein>
<evidence type="ECO:0000313" key="5">
    <source>
        <dbReference type="Proteomes" id="UP001432059"/>
    </source>
</evidence>
<gene>
    <name evidence="4" type="ORF">BPO_1986</name>
</gene>
<dbReference type="GO" id="GO:0003678">
    <property type="term" value="F:DNA helicase activity"/>
    <property type="evidence" value="ECO:0007669"/>
    <property type="project" value="InterPro"/>
</dbReference>
<dbReference type="InterPro" id="IPR051055">
    <property type="entry name" value="PIF1_helicase"/>
</dbReference>
<dbReference type="Pfam" id="PF14493">
    <property type="entry name" value="HTH_40"/>
    <property type="match status" value="1"/>
</dbReference>
<dbReference type="SUPFAM" id="SSF52540">
    <property type="entry name" value="P-loop containing nucleoside triphosphate hydrolases"/>
    <property type="match status" value="2"/>
</dbReference>
<dbReference type="GO" id="GO:0000723">
    <property type="term" value="P:telomere maintenance"/>
    <property type="evidence" value="ECO:0007669"/>
    <property type="project" value="InterPro"/>
</dbReference>
<evidence type="ECO:0000259" key="3">
    <source>
        <dbReference type="Pfam" id="PF14493"/>
    </source>
</evidence>
<proteinExistence type="predicted"/>
<name>A0AAU0F9D5_9FLAO</name>
<accession>A0AAU0F9D5</accession>
<sequence length="713" mass="82132">MNPQLFDLVEHTNRSIFLTGKAGTGKTTFLNNFVAKTRKKHIIVAPTGIAAINAGGVTIHSMFGLPLRPFLPTTERIDSQLGNNIADLMGHFKYRKEKLKLLREIELIIIDEVSMLRADVLDMMDFSLRFVRRNQLPFGGVQMLFIGDLHQLPPVVRDEHLLSQYYPSPFFFSALAVQNLNLVTIELTKVYRQKDEDFLEILNAIRDGDAKGIDFELLNSRYQPDFEPKEETYIYLTSHNRIADDINQKKLSDLPSPSYFYEAKIVGDFKESQYPNDVKLELKVGSQVMFIRNDATHERKYFNGKLAEIVRLTGDDIYVLIEGSNEEYKLKKEVWENKKYTLSKDKSIEEEVLGSFEQYPIRLAWAVTIHKSQGLTFDRVIIDAGQSFASGQVYVALSRCRTLEGIVLKSKITPEVIFSDKRVVGFQDTTNANDKIEQMVSVEKYDYSTQKVIQRLDCQWLKNEIENWYKAATESKKLNQETVKQLYFTIKSEAELLYPIHEKFGKILQQKIKKHIEGNEAWSDVETKAKGAVKFFFDNINEKIFDPFKTFYAETKGVTGLKGYNDIARTLLGDMEDYLTDLQDLQLLETPLFDTDNKKEISIAVKKVPTHILTWQLFEQGKSVAEIAKERGVLKPTIIGHFTKFAENGTLSNEDLKRIIPKEKIETFKQLHQEETFDNLNDWKKHLPDDSNLEKSACYGLFLIEKISLKSFS</sequence>
<dbReference type="InterPro" id="IPR027417">
    <property type="entry name" value="P-loop_NTPase"/>
</dbReference>
<feature type="domain" description="DNA helicase Pif1-like DEAD-box helicase" evidence="1">
    <location>
        <begin position="10"/>
        <end position="210"/>
    </location>
</feature>
<dbReference type="KEGG" id="bpor:BPO_1986"/>
<dbReference type="Proteomes" id="UP001432059">
    <property type="component" value="Chromosome"/>
</dbReference>
<dbReference type="InterPro" id="IPR029491">
    <property type="entry name" value="Helicase_HTH"/>
</dbReference>
<evidence type="ECO:0000259" key="1">
    <source>
        <dbReference type="Pfam" id="PF05970"/>
    </source>
</evidence>
<feature type="domain" description="UvrD-like helicase C-terminal" evidence="2">
    <location>
        <begin position="363"/>
        <end position="402"/>
    </location>
</feature>
<organism evidence="4 5">
    <name type="scientific">Bergeyella porcorum</name>
    <dbReference type="NCBI Taxonomy" id="1735111"/>
    <lineage>
        <taxon>Bacteria</taxon>
        <taxon>Pseudomonadati</taxon>
        <taxon>Bacteroidota</taxon>
        <taxon>Flavobacteriia</taxon>
        <taxon>Flavobacteriales</taxon>
        <taxon>Weeksellaceae</taxon>
        <taxon>Bergeyella</taxon>
    </lineage>
</organism>
<keyword evidence="5" id="KW-1185">Reference proteome</keyword>
<feature type="domain" description="Helicase Helix-turn-helix" evidence="3">
    <location>
        <begin position="610"/>
        <end position="691"/>
    </location>
</feature>
<dbReference type="CDD" id="cd18809">
    <property type="entry name" value="SF1_C_RecD"/>
    <property type="match status" value="1"/>
</dbReference>
<dbReference type="PANTHER" id="PTHR47642:SF5">
    <property type="entry name" value="ATP-DEPENDENT DNA HELICASE"/>
    <property type="match status" value="1"/>
</dbReference>
<dbReference type="GO" id="GO:0006281">
    <property type="term" value="P:DNA repair"/>
    <property type="evidence" value="ECO:0007669"/>
    <property type="project" value="InterPro"/>
</dbReference>
<dbReference type="PANTHER" id="PTHR47642">
    <property type="entry name" value="ATP-DEPENDENT DNA HELICASE"/>
    <property type="match status" value="1"/>
</dbReference>
<dbReference type="FunFam" id="3.40.50.300:FF:001498">
    <property type="entry name" value="ATP-dependent DNA helicase"/>
    <property type="match status" value="1"/>
</dbReference>
<reference evidence="4" key="1">
    <citation type="submission" date="2023-10" db="EMBL/GenBank/DDBJ databases">
        <title>Characterization and whole genome sequencing of a novel strain of Bergeyella porcorum QD2021 isolated from pig.</title>
        <authorList>
            <person name="Liu G."/>
            <person name="Chen C."/>
            <person name="Han X."/>
        </authorList>
    </citation>
    <scope>NUCLEOTIDE SEQUENCE</scope>
    <source>
        <strain evidence="4">QD2021</strain>
    </source>
</reference>
<dbReference type="EMBL" id="CP136426">
    <property type="protein sequence ID" value="WOC52633.1"/>
    <property type="molecule type" value="Genomic_DNA"/>
</dbReference>
<dbReference type="Gene3D" id="3.40.50.300">
    <property type="entry name" value="P-loop containing nucleotide triphosphate hydrolases"/>
    <property type="match status" value="2"/>
</dbReference>
<dbReference type="Pfam" id="PF13538">
    <property type="entry name" value="UvrD_C_2"/>
    <property type="match status" value="1"/>
</dbReference>
<evidence type="ECO:0000313" key="4">
    <source>
        <dbReference type="EMBL" id="WOC52633.1"/>
    </source>
</evidence>
<dbReference type="InterPro" id="IPR027785">
    <property type="entry name" value="UvrD-like_helicase_C"/>
</dbReference>
<dbReference type="Pfam" id="PF05970">
    <property type="entry name" value="PIF1"/>
    <property type="match status" value="1"/>
</dbReference>